<feature type="coiled-coil region" evidence="1">
    <location>
        <begin position="29"/>
        <end position="81"/>
    </location>
</feature>
<organism evidence="2 3">
    <name type="scientific">Actinomadura soli</name>
    <dbReference type="NCBI Taxonomy" id="2508997"/>
    <lineage>
        <taxon>Bacteria</taxon>
        <taxon>Bacillati</taxon>
        <taxon>Actinomycetota</taxon>
        <taxon>Actinomycetes</taxon>
        <taxon>Streptosporangiales</taxon>
        <taxon>Thermomonosporaceae</taxon>
        <taxon>Actinomadura</taxon>
    </lineage>
</organism>
<protein>
    <submittedName>
        <fullName evidence="2">Uncharacterized protein</fullName>
    </submittedName>
</protein>
<dbReference type="Proteomes" id="UP000309174">
    <property type="component" value="Unassembled WGS sequence"/>
</dbReference>
<gene>
    <name evidence="2" type="ORF">ETD83_29475</name>
</gene>
<sequence length="83" mass="9827">MTNEELFNDLKQFIEATVSQHVSGVERRLDGVDRRIEGVERRLDGVERRFDITDEKLDEIQNAIADNVQDHERRIQRLEHRAV</sequence>
<dbReference type="SUPFAM" id="SSF57997">
    <property type="entry name" value="Tropomyosin"/>
    <property type="match status" value="1"/>
</dbReference>
<evidence type="ECO:0000313" key="3">
    <source>
        <dbReference type="Proteomes" id="UP000309174"/>
    </source>
</evidence>
<dbReference type="RefSeq" id="WP_138648476.1">
    <property type="nucleotide sequence ID" value="NZ_VCKW01000191.1"/>
</dbReference>
<dbReference type="OrthoDB" id="2679415at2"/>
<proteinExistence type="predicted"/>
<accession>A0A5C4J4N8</accession>
<comment type="caution">
    <text evidence="2">The sequence shown here is derived from an EMBL/GenBank/DDBJ whole genome shotgun (WGS) entry which is preliminary data.</text>
</comment>
<evidence type="ECO:0000313" key="2">
    <source>
        <dbReference type="EMBL" id="TMQ91735.1"/>
    </source>
</evidence>
<dbReference type="AlphaFoldDB" id="A0A5C4J4N8"/>
<name>A0A5C4J4N8_9ACTN</name>
<evidence type="ECO:0000256" key="1">
    <source>
        <dbReference type="SAM" id="Coils"/>
    </source>
</evidence>
<dbReference type="EMBL" id="VCKW01000191">
    <property type="protein sequence ID" value="TMQ91735.1"/>
    <property type="molecule type" value="Genomic_DNA"/>
</dbReference>
<keyword evidence="3" id="KW-1185">Reference proteome</keyword>
<dbReference type="Gene3D" id="1.20.5.340">
    <property type="match status" value="1"/>
</dbReference>
<reference evidence="2 3" key="1">
    <citation type="submission" date="2019-05" db="EMBL/GenBank/DDBJ databases">
        <title>Draft genome sequence of Actinomadura sp. 14C53.</title>
        <authorList>
            <person name="Saricaoglu S."/>
            <person name="Isik K."/>
        </authorList>
    </citation>
    <scope>NUCLEOTIDE SEQUENCE [LARGE SCALE GENOMIC DNA]</scope>
    <source>
        <strain evidence="2 3">14C53</strain>
    </source>
</reference>
<keyword evidence="1" id="KW-0175">Coiled coil</keyword>